<evidence type="ECO:0000256" key="9">
    <source>
        <dbReference type="SAM" id="Phobius"/>
    </source>
</evidence>
<evidence type="ECO:0000256" key="6">
    <source>
        <dbReference type="ARBA" id="ARBA00023136"/>
    </source>
</evidence>
<feature type="transmembrane region" description="Helical" evidence="9">
    <location>
        <begin position="368"/>
        <end position="397"/>
    </location>
</feature>
<keyword evidence="3" id="KW-1003">Cell membrane</keyword>
<dbReference type="Proteomes" id="UP001432209">
    <property type="component" value="Chromosome"/>
</dbReference>
<evidence type="ECO:0000256" key="3">
    <source>
        <dbReference type="ARBA" id="ARBA00022475"/>
    </source>
</evidence>
<feature type="region of interest" description="Disordered" evidence="8">
    <location>
        <begin position="1"/>
        <end position="20"/>
    </location>
</feature>
<evidence type="ECO:0000313" key="10">
    <source>
        <dbReference type="EMBL" id="WUX57172.1"/>
    </source>
</evidence>
<keyword evidence="11" id="KW-1185">Reference proteome</keyword>
<feature type="transmembrane region" description="Helical" evidence="9">
    <location>
        <begin position="450"/>
        <end position="469"/>
    </location>
</feature>
<gene>
    <name evidence="10" type="ORF">OG442_03110</name>
</gene>
<comment type="similarity">
    <text evidence="7">Belongs to the GntP permease family.</text>
</comment>
<keyword evidence="5 9" id="KW-1133">Transmembrane helix</keyword>
<organism evidence="10 11">
    <name type="scientific">Streptomyces niveus</name>
    <name type="common">Streptomyces spheroides</name>
    <dbReference type="NCBI Taxonomy" id="193462"/>
    <lineage>
        <taxon>Bacteria</taxon>
        <taxon>Bacillati</taxon>
        <taxon>Actinomycetota</taxon>
        <taxon>Actinomycetes</taxon>
        <taxon>Kitasatosporales</taxon>
        <taxon>Streptomycetaceae</taxon>
        <taxon>Streptomyces</taxon>
    </lineage>
</organism>
<sequence>MTGHVRPVASNPPCRGNARARPTVQRGTAMPLLVVGISVLILLLLMTRLRMNGFAALLLVAVGVGVVQGIPLEKIPDVLSEGIGGQIGDTMLTIGLGAMVGRVLGDSGAAQRIAGKLLDAFGPRWVQVAMVVTSMLIGVTMFYEVAFIIIVPIAFTLVRVTGANLLWVGLPMSIALSTMHSFLPPHPGPTAVASTFHASVGLTLFYGLFIAVPVGALIALVWPRLPFIRAMDPGIPKGLVSEREFTDEEIPGLGWSLSVTLFPVVLIAGAAVTDLITSADTPVLHLVAFIGSAPIALLLTLCLAIWAFGPRIGRSLADVSASCGSAAQAMAMVLLVIGAGGAFKNVLVEGGIADYIKDVTDTWSISPIVLAWLIAVILRVALGSATVAVVTASGVVLPLLAGSGVHPEILVLAVSCGSIAFSHVNDPGFWLFKEYFNLSVIEAIKVRTSYTTVLAILGLGGVLAVEWALDILNL</sequence>
<evidence type="ECO:0000256" key="2">
    <source>
        <dbReference type="ARBA" id="ARBA00022448"/>
    </source>
</evidence>
<feature type="transmembrane region" description="Helical" evidence="9">
    <location>
        <begin position="165"/>
        <end position="183"/>
    </location>
</feature>
<keyword evidence="6 9" id="KW-0472">Membrane</keyword>
<comment type="subcellular location">
    <subcellularLocation>
        <location evidence="1">Cell membrane</location>
        <topology evidence="1">Multi-pass membrane protein</topology>
    </subcellularLocation>
</comment>
<feature type="transmembrane region" description="Helical" evidence="9">
    <location>
        <begin position="54"/>
        <end position="72"/>
    </location>
</feature>
<dbReference type="EMBL" id="CP109495">
    <property type="protein sequence ID" value="WUX57172.1"/>
    <property type="molecule type" value="Genomic_DNA"/>
</dbReference>
<evidence type="ECO:0000256" key="4">
    <source>
        <dbReference type="ARBA" id="ARBA00022692"/>
    </source>
</evidence>
<evidence type="ECO:0000256" key="5">
    <source>
        <dbReference type="ARBA" id="ARBA00022989"/>
    </source>
</evidence>
<dbReference type="NCBIfam" id="TIGR00791">
    <property type="entry name" value="gntP"/>
    <property type="match status" value="1"/>
</dbReference>
<evidence type="ECO:0000256" key="1">
    <source>
        <dbReference type="ARBA" id="ARBA00004651"/>
    </source>
</evidence>
<feature type="transmembrane region" description="Helical" evidence="9">
    <location>
        <begin position="203"/>
        <end position="222"/>
    </location>
</feature>
<evidence type="ECO:0000313" key="11">
    <source>
        <dbReference type="Proteomes" id="UP001432209"/>
    </source>
</evidence>
<feature type="transmembrane region" description="Helical" evidence="9">
    <location>
        <begin position="29"/>
        <end position="47"/>
    </location>
</feature>
<feature type="transmembrane region" description="Helical" evidence="9">
    <location>
        <begin position="125"/>
        <end position="158"/>
    </location>
</feature>
<feature type="transmembrane region" description="Helical" evidence="9">
    <location>
        <begin position="329"/>
        <end position="348"/>
    </location>
</feature>
<name>A0ABZ2AEP2_STRNV</name>
<keyword evidence="2" id="KW-0813">Transport</keyword>
<protein>
    <submittedName>
        <fullName evidence="10">Gluconate:H+ symporter</fullName>
    </submittedName>
</protein>
<evidence type="ECO:0000256" key="8">
    <source>
        <dbReference type="SAM" id="MobiDB-lite"/>
    </source>
</evidence>
<feature type="transmembrane region" description="Helical" evidence="9">
    <location>
        <begin position="284"/>
        <end position="308"/>
    </location>
</feature>
<accession>A0ABZ2AEP2</accession>
<evidence type="ECO:0000256" key="7">
    <source>
        <dbReference type="ARBA" id="ARBA00049663"/>
    </source>
</evidence>
<keyword evidence="4 9" id="KW-0812">Transmembrane</keyword>
<dbReference type="PIRSF" id="PIRSF002746">
    <property type="entry name" value="Gluconate_transporter"/>
    <property type="match status" value="1"/>
</dbReference>
<reference evidence="10" key="1">
    <citation type="submission" date="2022-10" db="EMBL/GenBank/DDBJ databases">
        <title>The complete genomes of actinobacterial strains from the NBC collection.</title>
        <authorList>
            <person name="Joergensen T.S."/>
            <person name="Alvarez Arevalo M."/>
            <person name="Sterndorff E.B."/>
            <person name="Faurdal D."/>
            <person name="Vuksanovic O."/>
            <person name="Mourched A.-S."/>
            <person name="Charusanti P."/>
            <person name="Shaw S."/>
            <person name="Blin K."/>
            <person name="Weber T."/>
        </authorList>
    </citation>
    <scope>NUCLEOTIDE SEQUENCE</scope>
    <source>
        <strain evidence="10">NBC_01432</strain>
    </source>
</reference>
<dbReference type="PANTHER" id="PTHR30354:SF22">
    <property type="entry name" value="HIGH-AFFINITY GLUCONATE TRANSPORTER"/>
    <property type="match status" value="1"/>
</dbReference>
<proteinExistence type="inferred from homology"/>
<dbReference type="Pfam" id="PF02447">
    <property type="entry name" value="GntP_permease"/>
    <property type="match status" value="1"/>
</dbReference>
<dbReference type="InterPro" id="IPR003474">
    <property type="entry name" value="Glcn_transporter"/>
</dbReference>
<feature type="transmembrane region" description="Helical" evidence="9">
    <location>
        <begin position="253"/>
        <end position="272"/>
    </location>
</feature>
<dbReference type="PANTHER" id="PTHR30354">
    <property type="entry name" value="GNT FAMILY GLUCONATE TRANSPORTER"/>
    <property type="match status" value="1"/>
</dbReference>